<dbReference type="GO" id="GO:0005525">
    <property type="term" value="F:GTP binding"/>
    <property type="evidence" value="ECO:0007669"/>
    <property type="project" value="UniProtKB-KW"/>
</dbReference>
<feature type="region of interest" description="Disordered" evidence="12">
    <location>
        <begin position="364"/>
        <end position="441"/>
    </location>
</feature>
<feature type="domain" description="Mab-21-like HhH/H2TH-like" evidence="14">
    <location>
        <begin position="250"/>
        <end position="347"/>
    </location>
</feature>
<dbReference type="InterPro" id="IPR046906">
    <property type="entry name" value="Mab-21_HhH/H2TH-like"/>
</dbReference>
<dbReference type="SMART" id="SM01265">
    <property type="entry name" value="Mab-21"/>
    <property type="match status" value="1"/>
</dbReference>
<comment type="cofactor">
    <cofactor evidence="1">
        <name>Mn(2+)</name>
        <dbReference type="ChEBI" id="CHEBI:29035"/>
    </cofactor>
</comment>
<evidence type="ECO:0000256" key="4">
    <source>
        <dbReference type="ARBA" id="ARBA00022679"/>
    </source>
</evidence>
<keyword evidence="5" id="KW-0548">Nucleotidyltransferase</keyword>
<keyword evidence="8" id="KW-0067">ATP-binding</keyword>
<comment type="similarity">
    <text evidence="3">Belongs to the mab-21 family.</text>
</comment>
<evidence type="ECO:0000256" key="2">
    <source>
        <dbReference type="ARBA" id="ARBA00001946"/>
    </source>
</evidence>
<dbReference type="OrthoDB" id="7249367at2759"/>
<reference evidence="15 16" key="1">
    <citation type="submission" date="2015-08" db="EMBL/GenBank/DDBJ databases">
        <title>Ancestral chromatin configuration constrains chromatin evolution on differentiating sex chromosomes in Drosophila.</title>
        <authorList>
            <person name="Zhou Q."/>
            <person name="Bachtrog D."/>
        </authorList>
    </citation>
    <scope>NUCLEOTIDE SEQUENCE [LARGE SCALE GENOMIC DNA]</scope>
    <source>
        <tissue evidence="15">Whole larvae</tissue>
    </source>
</reference>
<dbReference type="GO" id="GO:0005524">
    <property type="term" value="F:ATP binding"/>
    <property type="evidence" value="ECO:0007669"/>
    <property type="project" value="UniProtKB-KW"/>
</dbReference>
<evidence type="ECO:0000256" key="10">
    <source>
        <dbReference type="ARBA" id="ARBA00023134"/>
    </source>
</evidence>
<keyword evidence="9" id="KW-0460">Magnesium</keyword>
<feature type="compositionally biased region" description="Low complexity" evidence="12">
    <location>
        <begin position="407"/>
        <end position="422"/>
    </location>
</feature>
<dbReference type="InterPro" id="IPR024810">
    <property type="entry name" value="MAB21L/cGLR"/>
</dbReference>
<dbReference type="InterPro" id="IPR046903">
    <property type="entry name" value="Mab-21-like_nuc_Trfase"/>
</dbReference>
<evidence type="ECO:0000313" key="15">
    <source>
        <dbReference type="EMBL" id="ALC42014.1"/>
    </source>
</evidence>
<dbReference type="Gene3D" id="3.30.460.90">
    <property type="match status" value="1"/>
</dbReference>
<evidence type="ECO:0000256" key="1">
    <source>
        <dbReference type="ARBA" id="ARBA00001936"/>
    </source>
</evidence>
<evidence type="ECO:0000313" key="16">
    <source>
        <dbReference type="Proteomes" id="UP000494163"/>
    </source>
</evidence>
<keyword evidence="6" id="KW-0479">Metal-binding</keyword>
<feature type="domain" description="Mab-21-like nucleotidyltransferase" evidence="13">
    <location>
        <begin position="59"/>
        <end position="245"/>
    </location>
</feature>
<dbReference type="Gene3D" id="1.10.1410.40">
    <property type="match status" value="1"/>
</dbReference>
<proteinExistence type="inferred from homology"/>
<keyword evidence="16" id="KW-1185">Reference proteome</keyword>
<evidence type="ECO:0000256" key="7">
    <source>
        <dbReference type="ARBA" id="ARBA00022741"/>
    </source>
</evidence>
<keyword evidence="11" id="KW-0464">Manganese</keyword>
<evidence type="ECO:0000256" key="12">
    <source>
        <dbReference type="SAM" id="MobiDB-lite"/>
    </source>
</evidence>
<keyword evidence="10" id="KW-0342">GTP-binding</keyword>
<dbReference type="SMR" id="A0A0M4EFC3"/>
<comment type="cofactor">
    <cofactor evidence="2">
        <name>Mg(2+)</name>
        <dbReference type="ChEBI" id="CHEBI:18420"/>
    </cofactor>
</comment>
<protein>
    <submittedName>
        <fullName evidence="15">CG12970</fullName>
    </submittedName>
</protein>
<sequence>MANLENHLNFTQAEFINIDKERKVFSVHYNALRDAIYSNLKVEQPVGTWLNGHKLGGSYGDRLKITRPDEFDLVIYFKFPENDRIIVKADPQYPGNVKLDMTDVLKALEPQSKHAASFAKLRDITTANNLLIEDKLQNLITGAVSRALTKMENKIVVEGQATKIVYKRCGPAHTMFINHGNIKYSVDFVPAIRLNAKQNVLGVEQLRYFKNIAYWDAIPKPMKPAQANNVSFRASYYEAESVMIKDKNKLKDCIKLMKKFRDSKQNMNNLKSYYIKTLLLWEIKQRPESYWRSQRLNDMVLEMFIILSDRLKPGDKKAKLLFFWDPKLDLFACFTETQRKEMFNCVSKQIYTLRRSAGNMTDDFTNNVTSSFSTREEREGVVTRSQAKANAAAAVNPNRKPSTDQANGNNKTKPQTPNNTKPAAAQVKPTPNNAAMSPATEAAVAAAAAAVAAAAASKINSSCRMS</sequence>
<name>A0A0M4EFC3_DROBS</name>
<evidence type="ECO:0000256" key="6">
    <source>
        <dbReference type="ARBA" id="ARBA00022723"/>
    </source>
</evidence>
<dbReference type="PANTHER" id="PTHR10656:SF42">
    <property type="entry name" value="CYCLIC GMP-AMP SYNTHASE-LIKE PROTEIN-RELATED"/>
    <property type="match status" value="1"/>
</dbReference>
<evidence type="ECO:0000256" key="11">
    <source>
        <dbReference type="ARBA" id="ARBA00023211"/>
    </source>
</evidence>
<keyword evidence="7" id="KW-0547">Nucleotide-binding</keyword>
<dbReference type="Pfam" id="PF03281">
    <property type="entry name" value="Mab-21"/>
    <property type="match status" value="1"/>
</dbReference>
<gene>
    <name evidence="15" type="ORF">Dbus_chr2Rg1593</name>
</gene>
<dbReference type="Pfam" id="PF20266">
    <property type="entry name" value="Mab-21_C"/>
    <property type="match status" value="1"/>
</dbReference>
<dbReference type="PANTHER" id="PTHR10656">
    <property type="entry name" value="CELL FATE DETERMINING PROTEIN MAB21-RELATED"/>
    <property type="match status" value="1"/>
</dbReference>
<evidence type="ECO:0000256" key="3">
    <source>
        <dbReference type="ARBA" id="ARBA00008307"/>
    </source>
</evidence>
<evidence type="ECO:0000259" key="14">
    <source>
        <dbReference type="Pfam" id="PF20266"/>
    </source>
</evidence>
<organism evidence="15 16">
    <name type="scientific">Drosophila busckii</name>
    <name type="common">Fruit fly</name>
    <dbReference type="NCBI Taxonomy" id="30019"/>
    <lineage>
        <taxon>Eukaryota</taxon>
        <taxon>Metazoa</taxon>
        <taxon>Ecdysozoa</taxon>
        <taxon>Arthropoda</taxon>
        <taxon>Hexapoda</taxon>
        <taxon>Insecta</taxon>
        <taxon>Pterygota</taxon>
        <taxon>Neoptera</taxon>
        <taxon>Endopterygota</taxon>
        <taxon>Diptera</taxon>
        <taxon>Brachycera</taxon>
        <taxon>Muscomorpha</taxon>
        <taxon>Ephydroidea</taxon>
        <taxon>Drosophilidae</taxon>
        <taxon>Drosophila</taxon>
    </lineage>
</organism>
<dbReference type="OMA" id="ANLKSYH"/>
<evidence type="ECO:0000259" key="13">
    <source>
        <dbReference type="Pfam" id="PF03281"/>
    </source>
</evidence>
<keyword evidence="4" id="KW-0808">Transferase</keyword>
<dbReference type="AlphaFoldDB" id="A0A0M4EFC3"/>
<accession>A0A0M4EFC3</accession>
<evidence type="ECO:0000256" key="8">
    <source>
        <dbReference type="ARBA" id="ARBA00022840"/>
    </source>
</evidence>
<feature type="compositionally biased region" description="Polar residues" evidence="12">
    <location>
        <begin position="364"/>
        <end position="373"/>
    </location>
</feature>
<dbReference type="GO" id="GO:0046872">
    <property type="term" value="F:metal ion binding"/>
    <property type="evidence" value="ECO:0007669"/>
    <property type="project" value="UniProtKB-KW"/>
</dbReference>
<evidence type="ECO:0000256" key="5">
    <source>
        <dbReference type="ARBA" id="ARBA00022695"/>
    </source>
</evidence>
<dbReference type="Proteomes" id="UP000494163">
    <property type="component" value="Chromosome 2R"/>
</dbReference>
<dbReference type="GO" id="GO:0016779">
    <property type="term" value="F:nucleotidyltransferase activity"/>
    <property type="evidence" value="ECO:0007669"/>
    <property type="project" value="UniProtKB-KW"/>
</dbReference>
<evidence type="ECO:0000256" key="9">
    <source>
        <dbReference type="ARBA" id="ARBA00022842"/>
    </source>
</evidence>
<dbReference type="EMBL" id="CP012524">
    <property type="protein sequence ID" value="ALC42014.1"/>
    <property type="molecule type" value="Genomic_DNA"/>
</dbReference>